<dbReference type="Proteomes" id="UP001528912">
    <property type="component" value="Unassembled WGS sequence"/>
</dbReference>
<evidence type="ECO:0000256" key="9">
    <source>
        <dbReference type="RuleBase" id="RU004156"/>
    </source>
</evidence>
<dbReference type="SMART" id="SM01059">
    <property type="entry name" value="CAT"/>
    <property type="match status" value="1"/>
</dbReference>
<evidence type="ECO:0000256" key="1">
    <source>
        <dbReference type="ARBA" id="ARBA00002150"/>
    </source>
</evidence>
<evidence type="ECO:0000256" key="6">
    <source>
        <dbReference type="ARBA" id="ARBA00023251"/>
    </source>
</evidence>
<evidence type="ECO:0000313" key="10">
    <source>
        <dbReference type="EMBL" id="MDF8262860.1"/>
    </source>
</evidence>
<dbReference type="PROSITE" id="PS00100">
    <property type="entry name" value="CAT"/>
    <property type="match status" value="1"/>
</dbReference>
<protein>
    <recommendedName>
        <fullName evidence="4 8">Chloramphenicol acetyltransferase</fullName>
        <ecNumber evidence="3 8">2.3.1.28</ecNumber>
    </recommendedName>
</protein>
<dbReference type="Pfam" id="PF00302">
    <property type="entry name" value="CAT"/>
    <property type="match status" value="1"/>
</dbReference>
<keyword evidence="5 8" id="KW-0808">Transferase</keyword>
<name>A0ABT6C2E4_9MICO</name>
<evidence type="ECO:0000256" key="2">
    <source>
        <dbReference type="ARBA" id="ARBA00010571"/>
    </source>
</evidence>
<dbReference type="InterPro" id="IPR023213">
    <property type="entry name" value="CAT-like_dom_sf"/>
</dbReference>
<gene>
    <name evidence="10" type="ORF">P4R38_01210</name>
</gene>
<evidence type="ECO:0000256" key="5">
    <source>
        <dbReference type="ARBA" id="ARBA00022679"/>
    </source>
</evidence>
<dbReference type="Gene3D" id="3.30.559.10">
    <property type="entry name" value="Chloramphenicol acetyltransferase-like domain"/>
    <property type="match status" value="1"/>
</dbReference>
<evidence type="ECO:0000256" key="7">
    <source>
        <dbReference type="ARBA" id="ARBA00023315"/>
    </source>
</evidence>
<dbReference type="PANTHER" id="PTHR38474">
    <property type="entry name" value="SLR0299 PROTEIN"/>
    <property type="match status" value="1"/>
</dbReference>
<comment type="function">
    <text evidence="1 8">This enzyme is an effector of chloramphenicol resistance in bacteria.</text>
</comment>
<organism evidence="10 11">
    <name type="scientific">Luteipulveratus flavus</name>
    <dbReference type="NCBI Taxonomy" id="3031728"/>
    <lineage>
        <taxon>Bacteria</taxon>
        <taxon>Bacillati</taxon>
        <taxon>Actinomycetota</taxon>
        <taxon>Actinomycetes</taxon>
        <taxon>Micrococcales</taxon>
        <taxon>Dermacoccaceae</taxon>
        <taxon>Luteipulveratus</taxon>
    </lineage>
</organism>
<proteinExistence type="inferred from homology"/>
<comment type="similarity">
    <text evidence="2 9">Belongs to the chloramphenicol acetyltransferase family.</text>
</comment>
<evidence type="ECO:0000256" key="8">
    <source>
        <dbReference type="RuleBase" id="RU000503"/>
    </source>
</evidence>
<reference evidence="10 11" key="1">
    <citation type="submission" date="2023-03" db="EMBL/GenBank/DDBJ databases">
        <title>YIM 133296 draft genome.</title>
        <authorList>
            <person name="Xiong L."/>
        </authorList>
    </citation>
    <scope>NUCLEOTIDE SEQUENCE [LARGE SCALE GENOMIC DNA]</scope>
    <source>
        <strain evidence="10 11">YIM 133296</strain>
    </source>
</reference>
<comment type="caution">
    <text evidence="10">The sequence shown here is derived from an EMBL/GenBank/DDBJ whole genome shotgun (WGS) entry which is preliminary data.</text>
</comment>
<evidence type="ECO:0000313" key="11">
    <source>
        <dbReference type="Proteomes" id="UP001528912"/>
    </source>
</evidence>
<dbReference type="EMBL" id="JAROAV010000004">
    <property type="protein sequence ID" value="MDF8262860.1"/>
    <property type="molecule type" value="Genomic_DNA"/>
</dbReference>
<dbReference type="EC" id="2.3.1.28" evidence="3 8"/>
<evidence type="ECO:0000256" key="4">
    <source>
        <dbReference type="ARBA" id="ARBA00020291"/>
    </source>
</evidence>
<evidence type="ECO:0000256" key="3">
    <source>
        <dbReference type="ARBA" id="ARBA00013235"/>
    </source>
</evidence>
<keyword evidence="6 8" id="KW-0046">Antibiotic resistance</keyword>
<comment type="catalytic activity">
    <reaction evidence="8">
        <text>chloramphenicol + acetyl-CoA = chloramphenicol 3-acetate + CoA</text>
        <dbReference type="Rhea" id="RHEA:18421"/>
        <dbReference type="ChEBI" id="CHEBI:16730"/>
        <dbReference type="ChEBI" id="CHEBI:17698"/>
        <dbReference type="ChEBI" id="CHEBI:57287"/>
        <dbReference type="ChEBI" id="CHEBI:57288"/>
        <dbReference type="EC" id="2.3.1.28"/>
    </reaction>
</comment>
<dbReference type="PANTHER" id="PTHR38474:SF2">
    <property type="entry name" value="CHLORAMPHENICOL ACETYLTRANSFERASE"/>
    <property type="match status" value="1"/>
</dbReference>
<keyword evidence="7 8" id="KW-0012">Acyltransferase</keyword>
<dbReference type="PIRSF" id="PIRSF000440">
    <property type="entry name" value="CAT"/>
    <property type="match status" value="1"/>
</dbReference>
<dbReference type="InterPro" id="IPR018372">
    <property type="entry name" value="Chloramphenicol_AcTrfase_AS"/>
</dbReference>
<dbReference type="InterPro" id="IPR001707">
    <property type="entry name" value="Cmp_AcTrfase"/>
</dbReference>
<sequence length="217" mass="24617">MSTLRPIDLETWPRRGWFEHYTRRTRCTYAMTVELDATTLRAALRTTGRRTYAAHVWALATVINRHDELRMDLGPDGKPGVWDVLHPAFTVFNPASETFACVWTAYDPDFGVFHDRMIDVAARHRDAVELFPQDDLPGSTFDVSSVPWTSFTGFTLNIEGGANHLRPILTLGRYVDRGDRTLLPLAVQLHHAVADGFHAARLVNEVQELFDDPTWLA</sequence>
<keyword evidence="11" id="KW-1185">Reference proteome</keyword>
<accession>A0ABT6C2E4</accession>
<dbReference type="SUPFAM" id="SSF52777">
    <property type="entry name" value="CoA-dependent acyltransferases"/>
    <property type="match status" value="1"/>
</dbReference>
<dbReference type="RefSeq" id="WP_277190642.1">
    <property type="nucleotide sequence ID" value="NZ_JAROAV010000004.1"/>
</dbReference>